<keyword evidence="1" id="KW-0472">Membrane</keyword>
<dbReference type="KEGG" id="dosa:Os06g0579100"/>
<name>A0A0N7KMB6_ORYSJ</name>
<gene>
    <name evidence="2" type="ordered locus">Os06g0579100</name>
</gene>
<protein>
    <submittedName>
        <fullName evidence="2">Os06g0579100 protein</fullName>
    </submittedName>
</protein>
<reference evidence="3" key="2">
    <citation type="journal article" date="2008" name="Nucleic Acids Res.">
        <title>The rice annotation project database (RAP-DB): 2008 update.</title>
        <authorList>
            <consortium name="The rice annotation project (RAP)"/>
        </authorList>
    </citation>
    <scope>GENOME REANNOTATION</scope>
    <source>
        <strain evidence="3">cv. Nipponbare</strain>
    </source>
</reference>
<keyword evidence="1" id="KW-0812">Transmembrane</keyword>
<sequence length="71" mass="7816">LPKTWIEWGFVLVVRVGFWLISAIFCCWPSGGRSRLAAAGLVIAFSWMCVGAVGVCVVVYFFIFLVTTLQG</sequence>
<keyword evidence="1" id="KW-1133">Transmembrane helix</keyword>
<dbReference type="AlphaFoldDB" id="A0A0N7KMB6"/>
<reference evidence="2 3" key="1">
    <citation type="journal article" date="2005" name="Nature">
        <title>The map-based sequence of the rice genome.</title>
        <authorList>
            <consortium name="International rice genome sequencing project (IRGSP)"/>
            <person name="Matsumoto T."/>
            <person name="Wu J."/>
            <person name="Kanamori H."/>
            <person name="Katayose Y."/>
            <person name="Fujisawa M."/>
            <person name="Namiki N."/>
            <person name="Mizuno H."/>
            <person name="Yamamoto K."/>
            <person name="Antonio B.A."/>
            <person name="Baba T."/>
            <person name="Sakata K."/>
            <person name="Nagamura Y."/>
            <person name="Aoki H."/>
            <person name="Arikawa K."/>
            <person name="Arita K."/>
            <person name="Bito T."/>
            <person name="Chiden Y."/>
            <person name="Fujitsuka N."/>
            <person name="Fukunaka R."/>
            <person name="Hamada M."/>
            <person name="Harada C."/>
            <person name="Hayashi A."/>
            <person name="Hijishita S."/>
            <person name="Honda M."/>
            <person name="Hosokawa S."/>
            <person name="Ichikawa Y."/>
            <person name="Idonuma A."/>
            <person name="Iijima M."/>
            <person name="Ikeda M."/>
            <person name="Ikeno M."/>
            <person name="Ito K."/>
            <person name="Ito S."/>
            <person name="Ito T."/>
            <person name="Ito Y."/>
            <person name="Ito Y."/>
            <person name="Iwabuchi A."/>
            <person name="Kamiya K."/>
            <person name="Karasawa W."/>
            <person name="Kurita K."/>
            <person name="Katagiri S."/>
            <person name="Kikuta A."/>
            <person name="Kobayashi H."/>
            <person name="Kobayashi N."/>
            <person name="Machita K."/>
            <person name="Maehara T."/>
            <person name="Masukawa M."/>
            <person name="Mizubayashi T."/>
            <person name="Mukai Y."/>
            <person name="Nagasaki H."/>
            <person name="Nagata Y."/>
            <person name="Naito S."/>
            <person name="Nakashima M."/>
            <person name="Nakama Y."/>
            <person name="Nakamichi Y."/>
            <person name="Nakamura M."/>
            <person name="Meguro A."/>
            <person name="Negishi M."/>
            <person name="Ohta I."/>
            <person name="Ohta T."/>
            <person name="Okamoto M."/>
            <person name="Ono N."/>
            <person name="Saji S."/>
            <person name="Sakaguchi M."/>
            <person name="Sakai K."/>
            <person name="Shibata M."/>
            <person name="Shimokawa T."/>
            <person name="Song J."/>
            <person name="Takazaki Y."/>
            <person name="Terasawa K."/>
            <person name="Tsugane M."/>
            <person name="Tsuji K."/>
            <person name="Ueda S."/>
            <person name="Waki K."/>
            <person name="Yamagata H."/>
            <person name="Yamamoto M."/>
            <person name="Yamamoto S."/>
            <person name="Yamane H."/>
            <person name="Yoshiki S."/>
            <person name="Yoshihara R."/>
            <person name="Yukawa K."/>
            <person name="Zhong H."/>
            <person name="Yano M."/>
            <person name="Yuan Q."/>
            <person name="Ouyang S."/>
            <person name="Liu J."/>
            <person name="Jones K.M."/>
            <person name="Gansberger K."/>
            <person name="Moffat K."/>
            <person name="Hill J."/>
            <person name="Bera J."/>
            <person name="Fadrosh D."/>
            <person name="Jin S."/>
            <person name="Johri S."/>
            <person name="Kim M."/>
            <person name="Overton L."/>
            <person name="Reardon M."/>
            <person name="Tsitrin T."/>
            <person name="Vuong H."/>
            <person name="Weaver B."/>
            <person name="Ciecko A."/>
            <person name="Tallon L."/>
            <person name="Jackson J."/>
            <person name="Pai G."/>
            <person name="Aken S.V."/>
            <person name="Utterback T."/>
            <person name="Reidmuller S."/>
            <person name="Feldblyum T."/>
            <person name="Hsiao J."/>
            <person name="Zismann V."/>
            <person name="Iobst S."/>
            <person name="de Vazeille A.R."/>
            <person name="Buell C.R."/>
            <person name="Ying K."/>
            <person name="Li Y."/>
            <person name="Lu T."/>
            <person name="Huang Y."/>
            <person name="Zhao Q."/>
            <person name="Feng Q."/>
            <person name="Zhang L."/>
            <person name="Zhu J."/>
            <person name="Weng Q."/>
            <person name="Mu J."/>
            <person name="Lu Y."/>
            <person name="Fan D."/>
            <person name="Liu Y."/>
            <person name="Guan J."/>
            <person name="Zhang Y."/>
            <person name="Yu S."/>
            <person name="Liu X."/>
            <person name="Zhang Y."/>
            <person name="Hong G."/>
            <person name="Han B."/>
            <person name="Choisne N."/>
            <person name="Demange N."/>
            <person name="Orjeda G."/>
            <person name="Samain S."/>
            <person name="Cattolico L."/>
            <person name="Pelletier E."/>
            <person name="Couloux A."/>
            <person name="Segurens B."/>
            <person name="Wincker P."/>
            <person name="D'Hont A."/>
            <person name="Scarpelli C."/>
            <person name="Weissenbach J."/>
            <person name="Salanoubat M."/>
            <person name="Quetier F."/>
            <person name="Yu Y."/>
            <person name="Kim H.R."/>
            <person name="Rambo T."/>
            <person name="Currie J."/>
            <person name="Collura K."/>
            <person name="Luo M."/>
            <person name="Yang T."/>
            <person name="Ammiraju J.S.S."/>
            <person name="Engler F."/>
            <person name="Soderlund C."/>
            <person name="Wing R.A."/>
            <person name="Palmer L.E."/>
            <person name="de la Bastide M."/>
            <person name="Spiegel L."/>
            <person name="Nascimento L."/>
            <person name="Zutavern T."/>
            <person name="O'Shaughnessy A."/>
            <person name="Dike S."/>
            <person name="Dedhia N."/>
            <person name="Preston R."/>
            <person name="Balija V."/>
            <person name="McCombie W.R."/>
            <person name="Chow T."/>
            <person name="Chen H."/>
            <person name="Chung M."/>
            <person name="Chen C."/>
            <person name="Shaw J."/>
            <person name="Wu H."/>
            <person name="Hsiao K."/>
            <person name="Chao Y."/>
            <person name="Chu M."/>
            <person name="Cheng C."/>
            <person name="Hour A."/>
            <person name="Lee P."/>
            <person name="Lin S."/>
            <person name="Lin Y."/>
            <person name="Liou J."/>
            <person name="Liu S."/>
            <person name="Hsing Y."/>
            <person name="Raghuvanshi S."/>
            <person name="Mohanty A."/>
            <person name="Bharti A.K."/>
            <person name="Gaur A."/>
            <person name="Gupta V."/>
            <person name="Kumar D."/>
            <person name="Ravi V."/>
            <person name="Vij S."/>
            <person name="Kapur A."/>
            <person name="Khurana P."/>
            <person name="Khurana P."/>
            <person name="Khurana J.P."/>
            <person name="Tyagi A.K."/>
            <person name="Gaikwad K."/>
            <person name="Singh A."/>
            <person name="Dalal V."/>
            <person name="Srivastava S."/>
            <person name="Dixit A."/>
            <person name="Pal A.K."/>
            <person name="Ghazi I.A."/>
            <person name="Yadav M."/>
            <person name="Pandit A."/>
            <person name="Bhargava A."/>
            <person name="Sureshbabu K."/>
            <person name="Batra K."/>
            <person name="Sharma T.R."/>
            <person name="Mohapatra T."/>
            <person name="Singh N.K."/>
            <person name="Messing J."/>
            <person name="Nelson A.B."/>
            <person name="Fuks G."/>
            <person name="Kavchok S."/>
            <person name="Keizer G."/>
            <person name="Linton E."/>
            <person name="Llaca V."/>
            <person name="Song R."/>
            <person name="Tanyolac B."/>
            <person name="Young S."/>
            <person name="Ho-Il K."/>
            <person name="Hahn J.H."/>
            <person name="Sangsakoo G."/>
            <person name="Vanavichit A."/>
            <person name="de Mattos Luiz.A.T."/>
            <person name="Zimmer P.D."/>
            <person name="Malone G."/>
            <person name="Dellagostin O."/>
            <person name="de Oliveira A.C."/>
            <person name="Bevan M."/>
            <person name="Bancroft I."/>
            <person name="Minx P."/>
            <person name="Cordum H."/>
            <person name="Wilson R."/>
            <person name="Cheng Z."/>
            <person name="Jin W."/>
            <person name="Jiang J."/>
            <person name="Leong S.A."/>
            <person name="Iwama H."/>
            <person name="Gojobori T."/>
            <person name="Itoh T."/>
            <person name="Niimura Y."/>
            <person name="Fujii Y."/>
            <person name="Habara T."/>
            <person name="Sakai H."/>
            <person name="Sato Y."/>
            <person name="Wilson G."/>
            <person name="Kumar K."/>
            <person name="McCouch S."/>
            <person name="Juretic N."/>
            <person name="Hoen D."/>
            <person name="Wright S."/>
            <person name="Bruskiewich R."/>
            <person name="Bureau T."/>
            <person name="Miyao A."/>
            <person name="Hirochika H."/>
            <person name="Nishikawa T."/>
            <person name="Kadowaki K."/>
            <person name="Sugiura M."/>
            <person name="Burr B."/>
            <person name="Sasaki T."/>
        </authorList>
    </citation>
    <scope>NUCLEOTIDE SEQUENCE [LARGE SCALE GENOMIC DNA]</scope>
    <source>
        <strain evidence="3">cv. Nipponbare</strain>
    </source>
</reference>
<evidence type="ECO:0000256" key="1">
    <source>
        <dbReference type="SAM" id="Phobius"/>
    </source>
</evidence>
<evidence type="ECO:0000313" key="3">
    <source>
        <dbReference type="Proteomes" id="UP000000763"/>
    </source>
</evidence>
<organism evidence="2 3">
    <name type="scientific">Oryza sativa subsp. japonica</name>
    <name type="common">Rice</name>
    <dbReference type="NCBI Taxonomy" id="39947"/>
    <lineage>
        <taxon>Eukaryota</taxon>
        <taxon>Viridiplantae</taxon>
        <taxon>Streptophyta</taxon>
        <taxon>Embryophyta</taxon>
        <taxon>Tracheophyta</taxon>
        <taxon>Spermatophyta</taxon>
        <taxon>Magnoliopsida</taxon>
        <taxon>Liliopsida</taxon>
        <taxon>Poales</taxon>
        <taxon>Poaceae</taxon>
        <taxon>BOP clade</taxon>
        <taxon>Oryzoideae</taxon>
        <taxon>Oryzeae</taxon>
        <taxon>Oryzinae</taxon>
        <taxon>Oryza</taxon>
        <taxon>Oryza sativa</taxon>
    </lineage>
</organism>
<feature type="non-terminal residue" evidence="2">
    <location>
        <position position="71"/>
    </location>
</feature>
<feature type="transmembrane region" description="Helical" evidence="1">
    <location>
        <begin position="40"/>
        <end position="66"/>
    </location>
</feature>
<dbReference type="SMR" id="A0A0N7KMB6"/>
<accession>A0A0N7KMB6</accession>
<dbReference type="Proteomes" id="UP000000763">
    <property type="component" value="Chromosome 6"/>
</dbReference>
<dbReference type="EMBL" id="AP008212">
    <property type="protein sequence ID" value="BAH93592.1"/>
    <property type="molecule type" value="Genomic_DNA"/>
</dbReference>
<evidence type="ECO:0000313" key="2">
    <source>
        <dbReference type="EMBL" id="BAH93592.1"/>
    </source>
</evidence>
<feature type="non-terminal residue" evidence="2">
    <location>
        <position position="1"/>
    </location>
</feature>
<proteinExistence type="predicted"/>
<feature type="transmembrane region" description="Helical" evidence="1">
    <location>
        <begin position="6"/>
        <end position="28"/>
    </location>
</feature>
<dbReference type="Gramene" id="Os06t0579100-01">
    <property type="protein sequence ID" value="Os06t0579100-01"/>
    <property type="gene ID" value="Os06g0579100"/>
</dbReference>